<feature type="domain" description="Glycosyl transferase family 1" evidence="1">
    <location>
        <begin position="196"/>
        <end position="315"/>
    </location>
</feature>
<accession>A0ABM6GD46</accession>
<dbReference type="RefSeq" id="WP_012056593.1">
    <property type="nucleotide sequence ID" value="NZ_CP007389.1"/>
</dbReference>
<reference evidence="2 3" key="1">
    <citation type="submission" date="2014-02" db="EMBL/GenBank/DDBJ databases">
        <title>Diversity of Thermotogales isolates from hydrothermal vents.</title>
        <authorList>
            <person name="Haverkamp T.H.A."/>
            <person name="Lossouarn J."/>
            <person name="Geslin C."/>
            <person name="Nesbo C.L."/>
        </authorList>
    </citation>
    <scope>NUCLEOTIDE SEQUENCE [LARGE SCALE GENOMIC DNA]</scope>
    <source>
        <strain evidence="2 3">431</strain>
    </source>
</reference>
<evidence type="ECO:0000313" key="2">
    <source>
        <dbReference type="EMBL" id="APT73422.1"/>
    </source>
</evidence>
<sequence length="383" mass="45337">MKLIFVALDLRDHPSSIGPSLKIKQQCNAFEEHGFDVYELMVENRFLYIRRKDHKEKIYSFKKKCLLKQSDNPILRRFKFLLRMSKILDILVDFIKKEDINITYVRNLLPWNPISLRFIKQVKKLKNVLVLDVPTYPYKDELSNINRFVDEMFNRFVGKYVDIIVTPSDEKEIYGVKSLKVTNGIEVNRFKVKNSIKKVERLDLIGVANVSRWHGYDRVIRGIYEYNKNFPKSKVYFHIVGNGKELYNLKKLTVDLKLEDFVKFHGFKVGDKLDRLFDLCDIAIGSLGMHRIGLRKSSVLKVREYCARGIPFVLSSDDEDFENFEFMLKVPANESPIDIDEILNFYKEIKEKDYVKLMRNYAMKNLSWKSKLKRLVDEIKNLM</sequence>
<keyword evidence="3" id="KW-1185">Reference proteome</keyword>
<dbReference type="GO" id="GO:0016740">
    <property type="term" value="F:transferase activity"/>
    <property type="evidence" value="ECO:0007669"/>
    <property type="project" value="UniProtKB-KW"/>
</dbReference>
<organism evidence="2 3">
    <name type="scientific">Thermosipho melanesiensis</name>
    <dbReference type="NCBI Taxonomy" id="46541"/>
    <lineage>
        <taxon>Bacteria</taxon>
        <taxon>Thermotogati</taxon>
        <taxon>Thermotogota</taxon>
        <taxon>Thermotogae</taxon>
        <taxon>Thermotogales</taxon>
        <taxon>Fervidobacteriaceae</taxon>
        <taxon>Thermosipho</taxon>
    </lineage>
</organism>
<dbReference type="Proteomes" id="UP000185490">
    <property type="component" value="Chromosome"/>
</dbReference>
<protein>
    <submittedName>
        <fullName evidence="2">Glycosyl transferase family 1</fullName>
    </submittedName>
</protein>
<dbReference type="Pfam" id="PF00534">
    <property type="entry name" value="Glycos_transf_1"/>
    <property type="match status" value="1"/>
</dbReference>
<dbReference type="EMBL" id="CP007389">
    <property type="protein sequence ID" value="APT73422.1"/>
    <property type="molecule type" value="Genomic_DNA"/>
</dbReference>
<proteinExistence type="predicted"/>
<dbReference type="Gene3D" id="3.40.50.2000">
    <property type="entry name" value="Glycogen Phosphorylase B"/>
    <property type="match status" value="2"/>
</dbReference>
<dbReference type="SUPFAM" id="SSF53756">
    <property type="entry name" value="UDP-Glycosyltransferase/glycogen phosphorylase"/>
    <property type="match status" value="1"/>
</dbReference>
<gene>
    <name evidence="2" type="ORF">BW47_01975</name>
</gene>
<name>A0ABM6GD46_9BACT</name>
<keyword evidence="2" id="KW-0808">Transferase</keyword>
<evidence type="ECO:0000259" key="1">
    <source>
        <dbReference type="Pfam" id="PF00534"/>
    </source>
</evidence>
<dbReference type="InterPro" id="IPR001296">
    <property type="entry name" value="Glyco_trans_1"/>
</dbReference>
<evidence type="ECO:0000313" key="3">
    <source>
        <dbReference type="Proteomes" id="UP000185490"/>
    </source>
</evidence>